<evidence type="ECO:0000259" key="15">
    <source>
        <dbReference type="PROSITE" id="PS50104"/>
    </source>
</evidence>
<dbReference type="PIRSF" id="PIRSF037595">
    <property type="entry name" value="Toll-like_receptor"/>
    <property type="match status" value="1"/>
</dbReference>
<reference evidence="16 17" key="1">
    <citation type="journal article" date="2022" name="Gigascience">
        <title>A chromosome-level genome assembly and annotation of the desert horned lizard, Phrynosoma platyrhinos, provides insight into chromosomal rearrangements among reptiles.</title>
        <authorList>
            <person name="Koochekian N."/>
            <person name="Ascanio A."/>
            <person name="Farleigh K."/>
            <person name="Card D.C."/>
            <person name="Schield D.R."/>
            <person name="Castoe T.A."/>
            <person name="Jezkova T."/>
        </authorList>
    </citation>
    <scope>NUCLEOTIDE SEQUENCE [LARGE SCALE GENOMIC DNA]</scope>
    <source>
        <strain evidence="16">NK-2021</strain>
    </source>
</reference>
<dbReference type="EMBL" id="JAIPUX010005290">
    <property type="protein sequence ID" value="KAH0616151.1"/>
    <property type="molecule type" value="Genomic_DNA"/>
</dbReference>
<dbReference type="SMART" id="SM00369">
    <property type="entry name" value="LRR_TYP"/>
    <property type="match status" value="17"/>
</dbReference>
<keyword evidence="8" id="KW-0391">Immunity</keyword>
<evidence type="ECO:0000256" key="14">
    <source>
        <dbReference type="SAM" id="SignalP"/>
    </source>
</evidence>
<keyword evidence="12" id="KW-0325">Glycoprotein</keyword>
<dbReference type="Pfam" id="PF17968">
    <property type="entry name" value="Tlr3_TMD"/>
    <property type="match status" value="1"/>
</dbReference>
<keyword evidence="7" id="KW-0677">Repeat</keyword>
<dbReference type="SUPFAM" id="SSF52058">
    <property type="entry name" value="L domain-like"/>
    <property type="match status" value="2"/>
</dbReference>
<evidence type="ECO:0000256" key="9">
    <source>
        <dbReference type="ARBA" id="ARBA00022989"/>
    </source>
</evidence>
<dbReference type="PROSITE" id="PS51450">
    <property type="entry name" value="LRR"/>
    <property type="match status" value="3"/>
</dbReference>
<dbReference type="Proteomes" id="UP000826234">
    <property type="component" value="Unassembled WGS sequence"/>
</dbReference>
<keyword evidence="9" id="KW-1133">Transmembrane helix</keyword>
<dbReference type="SMART" id="SM00364">
    <property type="entry name" value="LRR_BAC"/>
    <property type="match status" value="4"/>
</dbReference>
<evidence type="ECO:0000256" key="11">
    <source>
        <dbReference type="ARBA" id="ARBA00023170"/>
    </source>
</evidence>
<keyword evidence="13" id="KW-0395">Inflammatory response</keyword>
<evidence type="ECO:0000313" key="17">
    <source>
        <dbReference type="Proteomes" id="UP000826234"/>
    </source>
</evidence>
<feature type="chain" id="PRO_5047166006" description="TIR domain-containing protein" evidence="14">
    <location>
        <begin position="24"/>
        <end position="885"/>
    </location>
</feature>
<keyword evidence="5" id="KW-0812">Transmembrane</keyword>
<evidence type="ECO:0000256" key="10">
    <source>
        <dbReference type="ARBA" id="ARBA00023136"/>
    </source>
</evidence>
<organism evidence="16 17">
    <name type="scientific">Phrynosoma platyrhinos</name>
    <name type="common">Desert horned lizard</name>
    <dbReference type="NCBI Taxonomy" id="52577"/>
    <lineage>
        <taxon>Eukaryota</taxon>
        <taxon>Metazoa</taxon>
        <taxon>Chordata</taxon>
        <taxon>Craniata</taxon>
        <taxon>Vertebrata</taxon>
        <taxon>Euteleostomi</taxon>
        <taxon>Lepidosauria</taxon>
        <taxon>Squamata</taxon>
        <taxon>Bifurcata</taxon>
        <taxon>Unidentata</taxon>
        <taxon>Episquamata</taxon>
        <taxon>Toxicofera</taxon>
        <taxon>Iguania</taxon>
        <taxon>Phrynosomatidae</taxon>
        <taxon>Phrynosomatinae</taxon>
        <taxon>Phrynosoma</taxon>
    </lineage>
</organism>
<feature type="domain" description="TIR" evidence="15">
    <location>
        <begin position="735"/>
        <end position="879"/>
    </location>
</feature>
<dbReference type="InterPro" id="IPR003591">
    <property type="entry name" value="Leu-rich_rpt_typical-subtyp"/>
</dbReference>
<dbReference type="InterPro" id="IPR017241">
    <property type="entry name" value="Toll-like_receptor"/>
</dbReference>
<comment type="similarity">
    <text evidence="2">Belongs to the Toll-like receptor family.</text>
</comment>
<dbReference type="Gene3D" id="3.80.10.10">
    <property type="entry name" value="Ribonuclease Inhibitor"/>
    <property type="match status" value="1"/>
</dbReference>
<dbReference type="PROSITE" id="PS50104">
    <property type="entry name" value="TIR"/>
    <property type="match status" value="1"/>
</dbReference>
<name>A0ABQ7SFP8_PHRPL</name>
<feature type="signal peptide" evidence="14">
    <location>
        <begin position="1"/>
        <end position="23"/>
    </location>
</feature>
<keyword evidence="17" id="KW-1185">Reference proteome</keyword>
<evidence type="ECO:0000256" key="1">
    <source>
        <dbReference type="ARBA" id="ARBA00004479"/>
    </source>
</evidence>
<keyword evidence="4" id="KW-0433">Leucine-rich repeat</keyword>
<evidence type="ECO:0000256" key="2">
    <source>
        <dbReference type="ARBA" id="ARBA00009634"/>
    </source>
</evidence>
<keyword evidence="6 14" id="KW-0732">Signal</keyword>
<evidence type="ECO:0000256" key="8">
    <source>
        <dbReference type="ARBA" id="ARBA00022859"/>
    </source>
</evidence>
<evidence type="ECO:0000256" key="6">
    <source>
        <dbReference type="ARBA" id="ARBA00022729"/>
    </source>
</evidence>
<keyword evidence="11" id="KW-0675">Receptor</keyword>
<dbReference type="SUPFAM" id="SSF52200">
    <property type="entry name" value="Toll/Interleukin receptor TIR domain"/>
    <property type="match status" value="1"/>
</dbReference>
<dbReference type="SMART" id="SM00082">
    <property type="entry name" value="LRRCT"/>
    <property type="match status" value="1"/>
</dbReference>
<dbReference type="InterPro" id="IPR000157">
    <property type="entry name" value="TIR_dom"/>
</dbReference>
<dbReference type="PANTHER" id="PTHR24365:SF524">
    <property type="entry name" value="TOLL-LIKE RECEPTOR 3"/>
    <property type="match status" value="1"/>
</dbReference>
<dbReference type="Gene3D" id="3.40.50.10140">
    <property type="entry name" value="Toll/interleukin-1 receptor homology (TIR) domain"/>
    <property type="match status" value="1"/>
</dbReference>
<evidence type="ECO:0000256" key="7">
    <source>
        <dbReference type="ARBA" id="ARBA00022737"/>
    </source>
</evidence>
<accession>A0ABQ7SFP8</accession>
<keyword evidence="10" id="KW-0472">Membrane</keyword>
<protein>
    <recommendedName>
        <fullName evidence="15">TIR domain-containing protein</fullName>
    </recommendedName>
</protein>
<dbReference type="Pfam" id="PF01582">
    <property type="entry name" value="TIR"/>
    <property type="match status" value="1"/>
</dbReference>
<evidence type="ECO:0000256" key="12">
    <source>
        <dbReference type="ARBA" id="ARBA00023180"/>
    </source>
</evidence>
<gene>
    <name evidence="16" type="ORF">JD844_027055</name>
</gene>
<dbReference type="InterPro" id="IPR032675">
    <property type="entry name" value="LRR_dom_sf"/>
</dbReference>
<dbReference type="InterPro" id="IPR001611">
    <property type="entry name" value="Leu-rich_rpt"/>
</dbReference>
<dbReference type="InterPro" id="IPR041015">
    <property type="entry name" value="TLR3_TMD"/>
</dbReference>
<dbReference type="Pfam" id="PF13855">
    <property type="entry name" value="LRR_8"/>
    <property type="match status" value="6"/>
</dbReference>
<evidence type="ECO:0000313" key="16">
    <source>
        <dbReference type="EMBL" id="KAH0616151.1"/>
    </source>
</evidence>
<sequence>MIFLGWICVPFIFLTICVHCGSAANGCKIIEERADCSHLKLTQIPSDLPSNITALDISHNQLRTLPTANFTKYGQLNYLDAGFNTISKLQPELCLTLPLLKVLKLEHNQLHAFPSNVFTSCINLRELNLGSNILDVKNEPFKNLKNLQFLDVSHNGLSSIKLGSQQQLESLQELVASQNKITALKKEDLYFLSNSSLNKLDLSANPFDSGCFHAIGNLYGLIMNNVPLGQDGTEKLSSELSGTRIQRLSMSQVQLSQISSSTFNGMHNTNLTILDLSNNGLSVIENDSLVYFSNLEDLNLMNNNITHLFSHSLYGLSSVKYLNLEYSHVRKIDSAFQWLKRLEYLIMDGNKFLEITPNTFKGLDNLKNLSLSQCSIISITSTTFSSLANSSLQFLNLTKAGISSIKPRAFSWLGQLKTLDLGINYIKQKLIGQEFQGLNNIETLYLSYNNQVNLTSESFSSIPSLRKLRLRKVGCRNLNISPSPFRKLNNLTILDIGNNNIANMREDVFDGLHQLEILDMQHNNLARLWKNANPGGPVFFLKGLRNLRLLDLESNGFDEVPRIAFQGLSQLRSLNLRVNNLNVLPEFVFDDLTSLTSLFLEKNLITAVDKEVFSKVFTHLKELNMGFNPFDCTCDGIAWFVNWLNGSKTFIPGLNNYRCNTPSKYHSNMVAQFDTSPCDSAPFKLVYIVSTTSVLFFISVVLLIHFQGWRIQFLWSVTINRVLGHREIDRPQQWFDYDAYIIHSKKDKNWVSKNFISLEENNEPVIRFCLEERDFEAGTSEFEAIVDSIRRSRKIIFVVTEHLLKDPWCKRFKVYHAIQQAIEQSRDSIILIFRDDIPDYKLNNALCLRRAMFKSRCILEWPAQKDHLNAFYQKLKSALQSSSRI</sequence>
<evidence type="ECO:0000256" key="4">
    <source>
        <dbReference type="ARBA" id="ARBA00022614"/>
    </source>
</evidence>
<evidence type="ECO:0000256" key="13">
    <source>
        <dbReference type="ARBA" id="ARBA00023198"/>
    </source>
</evidence>
<dbReference type="SMART" id="SM00365">
    <property type="entry name" value="LRR_SD22"/>
    <property type="match status" value="8"/>
</dbReference>
<dbReference type="PANTHER" id="PTHR24365">
    <property type="entry name" value="TOLL-LIKE RECEPTOR"/>
    <property type="match status" value="1"/>
</dbReference>
<dbReference type="Pfam" id="PF00560">
    <property type="entry name" value="LRR_1"/>
    <property type="match status" value="1"/>
</dbReference>
<dbReference type="InterPro" id="IPR035897">
    <property type="entry name" value="Toll_tir_struct_dom_sf"/>
</dbReference>
<keyword evidence="3" id="KW-0399">Innate immunity</keyword>
<evidence type="ECO:0000256" key="3">
    <source>
        <dbReference type="ARBA" id="ARBA00022588"/>
    </source>
</evidence>
<comment type="caution">
    <text evidence="16">The sequence shown here is derived from an EMBL/GenBank/DDBJ whole genome shotgun (WGS) entry which is preliminary data.</text>
</comment>
<dbReference type="InterPro" id="IPR000483">
    <property type="entry name" value="Cys-rich_flank_reg_C"/>
</dbReference>
<dbReference type="SMART" id="SM00255">
    <property type="entry name" value="TIR"/>
    <property type="match status" value="1"/>
</dbReference>
<comment type="subcellular location">
    <subcellularLocation>
        <location evidence="1">Membrane</location>
        <topology evidence="1">Single-pass type I membrane protein</topology>
    </subcellularLocation>
</comment>
<evidence type="ECO:0000256" key="5">
    <source>
        <dbReference type="ARBA" id="ARBA00022692"/>
    </source>
</evidence>
<proteinExistence type="inferred from homology"/>